<keyword evidence="11 14" id="KW-0503">Monooxygenase</keyword>
<dbReference type="EMBL" id="CABPRJ010001538">
    <property type="protein sequence ID" value="VVC38987.1"/>
    <property type="molecule type" value="Genomic_DNA"/>
</dbReference>
<keyword evidence="16" id="KW-1185">Reference proteome</keyword>
<dbReference type="InterPro" id="IPR017972">
    <property type="entry name" value="Cyt_P450_CS"/>
</dbReference>
<evidence type="ECO:0000256" key="9">
    <source>
        <dbReference type="ARBA" id="ARBA00023002"/>
    </source>
</evidence>
<dbReference type="InterPro" id="IPR036396">
    <property type="entry name" value="Cyt_P450_sf"/>
</dbReference>
<gene>
    <name evidence="15" type="ORF">CINCED_3A020309</name>
</gene>
<dbReference type="GO" id="GO:0005506">
    <property type="term" value="F:iron ion binding"/>
    <property type="evidence" value="ECO:0007669"/>
    <property type="project" value="InterPro"/>
</dbReference>
<evidence type="ECO:0000256" key="7">
    <source>
        <dbReference type="ARBA" id="ARBA00022824"/>
    </source>
</evidence>
<dbReference type="SUPFAM" id="SSF48264">
    <property type="entry name" value="Cytochrome P450"/>
    <property type="match status" value="2"/>
</dbReference>
<dbReference type="GO" id="GO:0005789">
    <property type="term" value="C:endoplasmic reticulum membrane"/>
    <property type="evidence" value="ECO:0007669"/>
    <property type="project" value="UniProtKB-SubCell"/>
</dbReference>
<evidence type="ECO:0000313" key="16">
    <source>
        <dbReference type="Proteomes" id="UP000325440"/>
    </source>
</evidence>
<evidence type="ECO:0000256" key="1">
    <source>
        <dbReference type="ARBA" id="ARBA00001971"/>
    </source>
</evidence>
<dbReference type="GO" id="GO:0020037">
    <property type="term" value="F:heme binding"/>
    <property type="evidence" value="ECO:0007669"/>
    <property type="project" value="InterPro"/>
</dbReference>
<keyword evidence="12" id="KW-0472">Membrane</keyword>
<dbReference type="GO" id="GO:0004497">
    <property type="term" value="F:monooxygenase activity"/>
    <property type="evidence" value="ECO:0007669"/>
    <property type="project" value="UniProtKB-KW"/>
</dbReference>
<keyword evidence="5 13" id="KW-0349">Heme</keyword>
<feature type="binding site" description="axial binding residue" evidence="13">
    <location>
        <position position="375"/>
    </location>
    <ligand>
        <name>heme</name>
        <dbReference type="ChEBI" id="CHEBI:30413"/>
    </ligand>
    <ligandPart>
        <name>Fe</name>
        <dbReference type="ChEBI" id="CHEBI:18248"/>
    </ligandPart>
</feature>
<dbReference type="PRINTS" id="PR00463">
    <property type="entry name" value="EP450I"/>
</dbReference>
<evidence type="ECO:0000256" key="3">
    <source>
        <dbReference type="ARBA" id="ARBA00004406"/>
    </source>
</evidence>
<evidence type="ECO:0000256" key="14">
    <source>
        <dbReference type="RuleBase" id="RU000461"/>
    </source>
</evidence>
<dbReference type="GO" id="GO:0016705">
    <property type="term" value="F:oxidoreductase activity, acting on paired donors, with incorporation or reduction of molecular oxygen"/>
    <property type="evidence" value="ECO:0007669"/>
    <property type="project" value="InterPro"/>
</dbReference>
<dbReference type="OrthoDB" id="6609121at2759"/>
<sequence length="430" mass="48883">MLRQLQDDVTIITGNHTLPKGTICLITPLITHRNPELYPNPKSFNPDNFNADNVASRHKYSFIAFSGGPRSCIGMKYSLVLMTLLISYVLRNFSVHTDMKLSDIKLKLETTMDYNLDSQADMGFKKSVAMVSDLIFNRATKVWLYPEIIYNLYIKLFDYEKYYTNVQNLPKHIIEKKKNEFAQKFKNKFNTDTDVKESEKKCFKGLVETLMDSNEAGLGLSDEDIKSHVITIVAGGFETTSLTVSYCLLLLAIYPDIQDRVYDEIYSILGDSDEPITIEQTTSLVYLKQVIHETLRLFPIAPVMLRQLQDDVTIITGNHTLPKGTICCITPLITHRNPELYPNPKSFNPDNFNADNVASRHKYSLIAFSGGPRSCIGMKFSLVFMTLLISDVLRNFSVHTDMKLSDIKLKIGMSLHNTVGFPITIQSRKQ</sequence>
<dbReference type="PRINTS" id="PR00385">
    <property type="entry name" value="P450"/>
</dbReference>
<dbReference type="Pfam" id="PF00067">
    <property type="entry name" value="p450"/>
    <property type="match status" value="2"/>
</dbReference>
<dbReference type="Gene3D" id="1.10.630.10">
    <property type="entry name" value="Cytochrome P450"/>
    <property type="match status" value="2"/>
</dbReference>
<evidence type="ECO:0000313" key="15">
    <source>
        <dbReference type="EMBL" id="VVC38987.1"/>
    </source>
</evidence>
<evidence type="ECO:0000256" key="12">
    <source>
        <dbReference type="ARBA" id="ARBA00023136"/>
    </source>
</evidence>
<evidence type="ECO:0000256" key="13">
    <source>
        <dbReference type="PIRSR" id="PIRSR602401-1"/>
    </source>
</evidence>
<dbReference type="PANTHER" id="PTHR24291:SF189">
    <property type="entry name" value="CYTOCHROME P450 4C3-RELATED"/>
    <property type="match status" value="1"/>
</dbReference>
<dbReference type="Proteomes" id="UP000325440">
    <property type="component" value="Unassembled WGS sequence"/>
</dbReference>
<proteinExistence type="inferred from homology"/>
<keyword evidence="9 14" id="KW-0560">Oxidoreductase</keyword>
<evidence type="ECO:0000256" key="2">
    <source>
        <dbReference type="ARBA" id="ARBA00004174"/>
    </source>
</evidence>
<reference evidence="15 16" key="1">
    <citation type="submission" date="2019-08" db="EMBL/GenBank/DDBJ databases">
        <authorList>
            <person name="Alioto T."/>
            <person name="Alioto T."/>
            <person name="Gomez Garrido J."/>
        </authorList>
    </citation>
    <scope>NUCLEOTIDE SEQUENCE [LARGE SCALE GENOMIC DNA]</scope>
</reference>
<comment type="subcellular location">
    <subcellularLocation>
        <location evidence="3">Endoplasmic reticulum membrane</location>
        <topology evidence="3">Peripheral membrane protein</topology>
    </subcellularLocation>
    <subcellularLocation>
        <location evidence="2">Microsome membrane</location>
        <topology evidence="2">Peripheral membrane protein</topology>
    </subcellularLocation>
</comment>
<comment type="similarity">
    <text evidence="4 14">Belongs to the cytochrome P450 family.</text>
</comment>
<name>A0A5E4N944_9HEMI</name>
<keyword evidence="7" id="KW-0256">Endoplasmic reticulum</keyword>
<dbReference type="AlphaFoldDB" id="A0A5E4N944"/>
<keyword evidence="6 13" id="KW-0479">Metal-binding</keyword>
<accession>A0A5E4N944</accession>
<evidence type="ECO:0000256" key="11">
    <source>
        <dbReference type="ARBA" id="ARBA00023033"/>
    </source>
</evidence>
<protein>
    <submittedName>
        <fullName evidence="15">Cytochrome P450, conserved site,Cytochrome P450,Cytochrome P450, E-class, group I</fullName>
    </submittedName>
</protein>
<dbReference type="PANTHER" id="PTHR24291">
    <property type="entry name" value="CYTOCHROME P450 FAMILY 4"/>
    <property type="match status" value="1"/>
</dbReference>
<evidence type="ECO:0000256" key="6">
    <source>
        <dbReference type="ARBA" id="ARBA00022723"/>
    </source>
</evidence>
<evidence type="ECO:0000256" key="10">
    <source>
        <dbReference type="ARBA" id="ARBA00023004"/>
    </source>
</evidence>
<dbReference type="InterPro" id="IPR001128">
    <property type="entry name" value="Cyt_P450"/>
</dbReference>
<keyword evidence="10 13" id="KW-0408">Iron</keyword>
<evidence type="ECO:0000256" key="5">
    <source>
        <dbReference type="ARBA" id="ARBA00022617"/>
    </source>
</evidence>
<evidence type="ECO:0000256" key="8">
    <source>
        <dbReference type="ARBA" id="ARBA00022848"/>
    </source>
</evidence>
<dbReference type="InterPro" id="IPR002401">
    <property type="entry name" value="Cyt_P450_E_grp-I"/>
</dbReference>
<keyword evidence="8" id="KW-0492">Microsome</keyword>
<comment type="cofactor">
    <cofactor evidence="1 13">
        <name>heme</name>
        <dbReference type="ChEBI" id="CHEBI:30413"/>
    </cofactor>
</comment>
<evidence type="ECO:0000256" key="4">
    <source>
        <dbReference type="ARBA" id="ARBA00010617"/>
    </source>
</evidence>
<dbReference type="PROSITE" id="PS00086">
    <property type="entry name" value="CYTOCHROME_P450"/>
    <property type="match status" value="2"/>
</dbReference>
<organism evidence="15 16">
    <name type="scientific">Cinara cedri</name>
    <dbReference type="NCBI Taxonomy" id="506608"/>
    <lineage>
        <taxon>Eukaryota</taxon>
        <taxon>Metazoa</taxon>
        <taxon>Ecdysozoa</taxon>
        <taxon>Arthropoda</taxon>
        <taxon>Hexapoda</taxon>
        <taxon>Insecta</taxon>
        <taxon>Pterygota</taxon>
        <taxon>Neoptera</taxon>
        <taxon>Paraneoptera</taxon>
        <taxon>Hemiptera</taxon>
        <taxon>Sternorrhyncha</taxon>
        <taxon>Aphidomorpha</taxon>
        <taxon>Aphidoidea</taxon>
        <taxon>Aphididae</taxon>
        <taxon>Lachninae</taxon>
        <taxon>Cinara</taxon>
    </lineage>
</organism>
<dbReference type="InterPro" id="IPR050196">
    <property type="entry name" value="Cytochrome_P450_Monoox"/>
</dbReference>